<dbReference type="Gene3D" id="3.90.1310.10">
    <property type="entry name" value="Penicillin-binding protein 2a (Domain 2)"/>
    <property type="match status" value="1"/>
</dbReference>
<evidence type="ECO:0000313" key="6">
    <source>
        <dbReference type="Proteomes" id="UP000255284"/>
    </source>
</evidence>
<evidence type="ECO:0000259" key="2">
    <source>
        <dbReference type="Pfam" id="PF21922"/>
    </source>
</evidence>
<evidence type="ECO:0000313" key="4">
    <source>
        <dbReference type="EMBL" id="NMW93383.1"/>
    </source>
</evidence>
<dbReference type="Proteomes" id="UP000582487">
    <property type="component" value="Unassembled WGS sequence"/>
</dbReference>
<reference evidence="3 8" key="2">
    <citation type="submission" date="2019-08" db="EMBL/GenBank/DDBJ databases">
        <title>Comparison of rpoB and gyrB Sequences from Mobiluncus Species and Development of a Multiplex PCR Method for Clinical Detection of Mobiluncus curtisii and Mobiluncus mulieris.</title>
        <authorList>
            <person name="Yang L."/>
            <person name="Shen Y."/>
            <person name="Xu G."/>
            <person name="Shu L.-B."/>
            <person name="Hu J."/>
            <person name="Zhang R."/>
            <person name="Wang Y."/>
            <person name="Zhou H.-W."/>
            <person name="Zhang X."/>
        </authorList>
    </citation>
    <scope>NUCLEOTIDE SEQUENCE [LARGE SCALE GENOMIC DNA]</scope>
    <source>
        <strain evidence="3 8">M26</strain>
    </source>
</reference>
<evidence type="ECO:0000313" key="5">
    <source>
        <dbReference type="EMBL" id="STO16242.1"/>
    </source>
</evidence>
<dbReference type="EMBL" id="UGGQ01000006">
    <property type="protein sequence ID" value="STO16242.1"/>
    <property type="molecule type" value="Genomic_DNA"/>
</dbReference>
<proteinExistence type="predicted"/>
<evidence type="ECO:0000313" key="3">
    <source>
        <dbReference type="EMBL" id="MCU9968892.1"/>
    </source>
</evidence>
<evidence type="ECO:0000259" key="1">
    <source>
        <dbReference type="Pfam" id="PF00905"/>
    </source>
</evidence>
<reference evidence="5 6" key="1">
    <citation type="submission" date="2018-06" db="EMBL/GenBank/DDBJ databases">
        <authorList>
            <consortium name="Pathogen Informatics"/>
            <person name="Doyle S."/>
        </authorList>
    </citation>
    <scope>NUCLEOTIDE SEQUENCE [LARGE SCALE GENOMIC DNA]</scope>
    <source>
        <strain evidence="5 6">NCTC11819</strain>
    </source>
</reference>
<dbReference type="GO" id="GO:0071972">
    <property type="term" value="F:peptidoglycan L,D-transpeptidase activity"/>
    <property type="evidence" value="ECO:0007669"/>
    <property type="project" value="TreeGrafter"/>
</dbReference>
<dbReference type="GO" id="GO:0005886">
    <property type="term" value="C:plasma membrane"/>
    <property type="evidence" value="ECO:0007669"/>
    <property type="project" value="TreeGrafter"/>
</dbReference>
<dbReference type="Pfam" id="PF21922">
    <property type="entry name" value="PBP_dimer_2"/>
    <property type="match status" value="1"/>
</dbReference>
<dbReference type="PANTHER" id="PTHR30627:SF24">
    <property type="entry name" value="PENICILLIN-BINDING PROTEIN 4B"/>
    <property type="match status" value="1"/>
</dbReference>
<dbReference type="GO" id="GO:0071555">
    <property type="term" value="P:cell wall organization"/>
    <property type="evidence" value="ECO:0007669"/>
    <property type="project" value="TreeGrafter"/>
</dbReference>
<dbReference type="EMBL" id="VSZY01000007">
    <property type="protein sequence ID" value="MCU9968892.1"/>
    <property type="molecule type" value="Genomic_DNA"/>
</dbReference>
<dbReference type="Pfam" id="PF00905">
    <property type="entry name" value="Transpeptidase"/>
    <property type="match status" value="1"/>
</dbReference>
<organism evidence="4 7">
    <name type="scientific">Mobiluncus mulieris</name>
    <dbReference type="NCBI Taxonomy" id="2052"/>
    <lineage>
        <taxon>Bacteria</taxon>
        <taxon>Bacillati</taxon>
        <taxon>Actinomycetota</taxon>
        <taxon>Actinomycetes</taxon>
        <taxon>Actinomycetales</taxon>
        <taxon>Actinomycetaceae</taxon>
        <taxon>Mobiluncus</taxon>
    </lineage>
</organism>
<dbReference type="InterPro" id="IPR054120">
    <property type="entry name" value="PBPA_dimer"/>
</dbReference>
<evidence type="ECO:0000313" key="7">
    <source>
        <dbReference type="Proteomes" id="UP000582487"/>
    </source>
</evidence>
<dbReference type="GeneID" id="61169121"/>
<dbReference type="EMBL" id="JABCUV010000006">
    <property type="protein sequence ID" value="NMW93383.1"/>
    <property type="molecule type" value="Genomic_DNA"/>
</dbReference>
<dbReference type="SUPFAM" id="SSF56601">
    <property type="entry name" value="beta-lactamase/transpeptidase-like"/>
    <property type="match status" value="1"/>
</dbReference>
<sequence length="483" mass="50982">MNSQIRRLYLALTLMVLALMLALTYHAFIDAPRLYANDYNRRVTDAYWGQERGKIVAGQLILAQSVPTGTGVNASYQRSYPQGEHYAHITGYFPAAVHGQVTELEKEAGSVLSGKSDAQWLQRLQDLFIGSQPRGGNVSLTIDPKIQEACVQALHGQTGAAVALNPATGEILGMYSAPSFNPNTLSGADGKQVLDNYQALRSNPGKPLMNRAISQLYPPGSTFKIVTAAALLSSGQIQPDTEVDAPTTLPLPNTNVTLSNYGGYPCGNGKVPFRFAFAQSCNTPFAQLGMNLGGKALQDQAKRFGFATSVQIPMPGVASQFPLPEAPSFLANAAIGQQSVRVTPLQMAMVAAAVANRGMVMKPYLINQDLSSDFQVVQQHAPQELGRAVSPQVAADLNTLMQEVVKTGSGKAAAIPGITVAGKTGTAQTGIASGQDLWFVGFAPAEAPRIAVAVVIEDPQGIRGTGGHTVAPLAQRILQAGVS</sequence>
<dbReference type="RefSeq" id="WP_004013432.1">
    <property type="nucleotide sequence ID" value="NZ_CAMPNB010000002.1"/>
</dbReference>
<feature type="domain" description="Penicillin-binding protein transpeptidase" evidence="1">
    <location>
        <begin position="159"/>
        <end position="479"/>
    </location>
</feature>
<comment type="caution">
    <text evidence="4">The sequence shown here is derived from an EMBL/GenBank/DDBJ whole genome shotgun (WGS) entry which is preliminary data.</text>
</comment>
<protein>
    <submittedName>
        <fullName evidence="4">Penicillin-binding protein 2</fullName>
    </submittedName>
    <submittedName>
        <fullName evidence="5">Penicillin-binding protein A</fullName>
    </submittedName>
</protein>
<dbReference type="InterPro" id="IPR050515">
    <property type="entry name" value="Beta-lactam/transpept"/>
</dbReference>
<name>A0A2J9KNJ2_9ACTO</name>
<dbReference type="Proteomes" id="UP001209486">
    <property type="component" value="Unassembled WGS sequence"/>
</dbReference>
<dbReference type="PANTHER" id="PTHR30627">
    <property type="entry name" value="PEPTIDOGLYCAN D,D-TRANSPEPTIDASE"/>
    <property type="match status" value="1"/>
</dbReference>
<dbReference type="OrthoDB" id="9766847at2"/>
<gene>
    <name evidence="5" type="primary">pbpA</name>
    <name evidence="3" type="ORF">FYZ43_05655</name>
    <name evidence="4" type="ORF">HHJ74_06680</name>
    <name evidence="5" type="ORF">NCTC11819_00803</name>
</gene>
<dbReference type="InterPro" id="IPR001460">
    <property type="entry name" value="PCN-bd_Tpept"/>
</dbReference>
<evidence type="ECO:0000313" key="8">
    <source>
        <dbReference type="Proteomes" id="UP001209486"/>
    </source>
</evidence>
<dbReference type="Gene3D" id="3.40.710.10">
    <property type="entry name" value="DD-peptidase/beta-lactamase superfamily"/>
    <property type="match status" value="1"/>
</dbReference>
<dbReference type="GO" id="GO:0008658">
    <property type="term" value="F:penicillin binding"/>
    <property type="evidence" value="ECO:0007669"/>
    <property type="project" value="InterPro"/>
</dbReference>
<dbReference type="AlphaFoldDB" id="A0A2J9KNJ2"/>
<reference evidence="4 7" key="3">
    <citation type="submission" date="2020-04" db="EMBL/GenBank/DDBJ databases">
        <title>Antimicrobial susceptibility and clonality of vaginal-derived multi-drug resistant Mobiluncus isolates in China.</title>
        <authorList>
            <person name="Zhang X."/>
        </authorList>
    </citation>
    <scope>NUCLEOTIDE SEQUENCE [LARGE SCALE GENOMIC DNA]</scope>
    <source>
        <strain evidence="4 7">7</strain>
    </source>
</reference>
<dbReference type="Proteomes" id="UP000255284">
    <property type="component" value="Unassembled WGS sequence"/>
</dbReference>
<accession>A0A2J9KNJ2</accession>
<dbReference type="InterPro" id="IPR012338">
    <property type="entry name" value="Beta-lactam/transpept-like"/>
</dbReference>
<feature type="domain" description="Penicillin binding protein A dimerisation" evidence="2">
    <location>
        <begin position="52"/>
        <end position="138"/>
    </location>
</feature>